<dbReference type="InterPro" id="IPR001031">
    <property type="entry name" value="Thioesterase"/>
</dbReference>
<keyword evidence="2" id="KW-0378">Hydrolase</keyword>
<dbReference type="Gene3D" id="3.40.50.1820">
    <property type="entry name" value="alpha/beta hydrolase"/>
    <property type="match status" value="1"/>
</dbReference>
<dbReference type="OrthoDB" id="429813at2759"/>
<dbReference type="EMBL" id="KZ824496">
    <property type="protein sequence ID" value="RAK95298.1"/>
    <property type="molecule type" value="Genomic_DNA"/>
</dbReference>
<proteinExistence type="predicted"/>
<dbReference type="VEuPathDB" id="FungiDB:BO80DRAFT_450303"/>
<dbReference type="Pfam" id="PF00975">
    <property type="entry name" value="Thioesterase"/>
    <property type="match status" value="1"/>
</dbReference>
<sequence>MDPTDLHQVPSIKELAGIYVAEIKRQQATGPYTLGGYSFGGVVAFEAARQLLEEGDIIEQIILIDSATPTFAYSMPFELIQFLDAIDAINNRGHGPVGASTYFTLVWEQLRRYRVRPLPGPTKGVIQDMVLFSAREGVNKQDLVPRPQMRRAEQSIVDWFLDDRTDDSALGWEELLDNVRVVRTEGNHFSMMMTPWVDSWGPKLANVLVG</sequence>
<name>A0A395GJT1_9EURO</name>
<feature type="domain" description="Thioesterase" evidence="1">
    <location>
        <begin position="5"/>
        <end position="191"/>
    </location>
</feature>
<dbReference type="Proteomes" id="UP000249402">
    <property type="component" value="Unassembled WGS sequence"/>
</dbReference>
<keyword evidence="3" id="KW-1185">Reference proteome</keyword>
<dbReference type="InterPro" id="IPR029058">
    <property type="entry name" value="AB_hydrolase_fold"/>
</dbReference>
<dbReference type="SUPFAM" id="SSF53474">
    <property type="entry name" value="alpha/beta-Hydrolases"/>
    <property type="match status" value="1"/>
</dbReference>
<gene>
    <name evidence="2" type="ORF">BO80DRAFT_450303</name>
</gene>
<dbReference type="GO" id="GO:0016787">
    <property type="term" value="F:hydrolase activity"/>
    <property type="evidence" value="ECO:0007669"/>
    <property type="project" value="UniProtKB-KW"/>
</dbReference>
<evidence type="ECO:0000313" key="2">
    <source>
        <dbReference type="EMBL" id="RAK95298.1"/>
    </source>
</evidence>
<dbReference type="GeneID" id="37226668"/>
<accession>A0A395GJT1</accession>
<organism evidence="2 3">
    <name type="scientific">Aspergillus ibericus CBS 121593</name>
    <dbReference type="NCBI Taxonomy" id="1448316"/>
    <lineage>
        <taxon>Eukaryota</taxon>
        <taxon>Fungi</taxon>
        <taxon>Dikarya</taxon>
        <taxon>Ascomycota</taxon>
        <taxon>Pezizomycotina</taxon>
        <taxon>Eurotiomycetes</taxon>
        <taxon>Eurotiomycetidae</taxon>
        <taxon>Eurotiales</taxon>
        <taxon>Aspergillaceae</taxon>
        <taxon>Aspergillus</taxon>
        <taxon>Aspergillus subgen. Circumdati</taxon>
    </lineage>
</organism>
<protein>
    <submittedName>
        <fullName evidence="2">Alpha/beta-hydrolase</fullName>
    </submittedName>
</protein>
<dbReference type="RefSeq" id="XP_025569626.1">
    <property type="nucleotide sequence ID" value="XM_025721803.1"/>
</dbReference>
<reference evidence="2 3" key="1">
    <citation type="submission" date="2018-02" db="EMBL/GenBank/DDBJ databases">
        <title>The genomes of Aspergillus section Nigri reveals drivers in fungal speciation.</title>
        <authorList>
            <consortium name="DOE Joint Genome Institute"/>
            <person name="Vesth T.C."/>
            <person name="Nybo J."/>
            <person name="Theobald S."/>
            <person name="Brandl J."/>
            <person name="Frisvad J.C."/>
            <person name="Nielsen K.F."/>
            <person name="Lyhne E.K."/>
            <person name="Kogle M.E."/>
            <person name="Kuo A."/>
            <person name="Riley R."/>
            <person name="Clum A."/>
            <person name="Nolan M."/>
            <person name="Lipzen A."/>
            <person name="Salamov A."/>
            <person name="Henrissat B."/>
            <person name="Wiebenga A."/>
            <person name="De vries R.P."/>
            <person name="Grigoriev I.V."/>
            <person name="Mortensen U.H."/>
            <person name="Andersen M.R."/>
            <person name="Baker S.E."/>
        </authorList>
    </citation>
    <scope>NUCLEOTIDE SEQUENCE [LARGE SCALE GENOMIC DNA]</scope>
    <source>
        <strain evidence="2 3">CBS 121593</strain>
    </source>
</reference>
<dbReference type="AlphaFoldDB" id="A0A395GJT1"/>
<evidence type="ECO:0000313" key="3">
    <source>
        <dbReference type="Proteomes" id="UP000249402"/>
    </source>
</evidence>
<evidence type="ECO:0000259" key="1">
    <source>
        <dbReference type="Pfam" id="PF00975"/>
    </source>
</evidence>
<dbReference type="STRING" id="1448316.A0A395GJT1"/>